<dbReference type="PANTHER" id="PTHR24291">
    <property type="entry name" value="CYTOCHROME P450 FAMILY 4"/>
    <property type="match status" value="1"/>
</dbReference>
<name>A0ABZ0IEN0_9GAMM</name>
<evidence type="ECO:0000313" key="9">
    <source>
        <dbReference type="Proteomes" id="UP001626549"/>
    </source>
</evidence>
<sequence>MSQDKHYIPPKPHSLAALPALMRVLWNGDGNLLDLLPAAAYRFPVGNLGYSRRSTVLFNDPELVRHIMRDPDGIFPKSDLMVNALEHLIGESIFVTDGEKWRRQRAMIDPAFSHMRISHAFEAMQAAVNDYVHTLEASADSGEPLSLDLAMSQLTADIICRTVFSTSLDSQVAHDVFEDFTVFERSVAQVDIKRLIFEPAWTKAPQPQAVLDACSRIRSHLAALIDTHLAPDADYNDIASAVVAARDSDTQEPFTKDELIDQLGVFFLAGHETTASVLTWLFFICAQRPTLVAQMREEIDRVTGGGAGVEGEEATDGKITFEHMRQLPLLKAVFREALRLYPPITFMPRVAMEDTTVGPRKLPKGALVMISPWTLHRNGDYWKDPHAFKPERFLQENESALTDGAYIPFGQGPHTCVGAGFAQTESLLIIAELLRRFDFEALNPNRVRPAARLTTRPREQIFCRVTRRNTSQM</sequence>
<reference evidence="8 9" key="1">
    <citation type="submission" date="2023-10" db="EMBL/GenBank/DDBJ databases">
        <title>Two novel species belonging to the OM43/NOR5 clade.</title>
        <authorList>
            <person name="Park M."/>
        </authorList>
    </citation>
    <scope>NUCLEOTIDE SEQUENCE [LARGE SCALE GENOMIC DNA]</scope>
    <source>
        <strain evidence="8 9">IMCC45268</strain>
    </source>
</reference>
<organism evidence="8 9">
    <name type="scientific">Congregibacter brevis</name>
    <dbReference type="NCBI Taxonomy" id="3081201"/>
    <lineage>
        <taxon>Bacteria</taxon>
        <taxon>Pseudomonadati</taxon>
        <taxon>Pseudomonadota</taxon>
        <taxon>Gammaproteobacteria</taxon>
        <taxon>Cellvibrionales</taxon>
        <taxon>Halieaceae</taxon>
        <taxon>Congregibacter</taxon>
    </lineage>
</organism>
<dbReference type="PANTHER" id="PTHR24291:SF50">
    <property type="entry name" value="BIFUNCTIONAL ALBAFLAVENONE MONOOXYGENASE_TERPENE SYNTHASE"/>
    <property type="match status" value="1"/>
</dbReference>
<dbReference type="InterPro" id="IPR002401">
    <property type="entry name" value="Cyt_P450_E_grp-I"/>
</dbReference>
<keyword evidence="2 7" id="KW-0349">Heme</keyword>
<proteinExistence type="inferred from homology"/>
<dbReference type="SUPFAM" id="SSF48264">
    <property type="entry name" value="Cytochrome P450"/>
    <property type="match status" value="1"/>
</dbReference>
<accession>A0ABZ0IEN0</accession>
<dbReference type="PROSITE" id="PS00086">
    <property type="entry name" value="CYTOCHROME_P450"/>
    <property type="match status" value="1"/>
</dbReference>
<evidence type="ECO:0000256" key="1">
    <source>
        <dbReference type="ARBA" id="ARBA00010617"/>
    </source>
</evidence>
<evidence type="ECO:0000256" key="6">
    <source>
        <dbReference type="ARBA" id="ARBA00023033"/>
    </source>
</evidence>
<dbReference type="Pfam" id="PF00067">
    <property type="entry name" value="p450"/>
    <property type="match status" value="1"/>
</dbReference>
<evidence type="ECO:0000256" key="5">
    <source>
        <dbReference type="ARBA" id="ARBA00023004"/>
    </source>
</evidence>
<evidence type="ECO:0000313" key="8">
    <source>
        <dbReference type="EMBL" id="WOJ98019.1"/>
    </source>
</evidence>
<dbReference type="Gene3D" id="1.10.630.10">
    <property type="entry name" value="Cytochrome P450"/>
    <property type="match status" value="1"/>
</dbReference>
<dbReference type="InterPro" id="IPR017972">
    <property type="entry name" value="Cyt_P450_CS"/>
</dbReference>
<keyword evidence="9" id="KW-1185">Reference proteome</keyword>
<keyword evidence="3 7" id="KW-0479">Metal-binding</keyword>
<keyword evidence="4 7" id="KW-0560">Oxidoreductase</keyword>
<evidence type="ECO:0000256" key="3">
    <source>
        <dbReference type="ARBA" id="ARBA00022723"/>
    </source>
</evidence>
<dbReference type="PRINTS" id="PR00385">
    <property type="entry name" value="P450"/>
</dbReference>
<evidence type="ECO:0000256" key="7">
    <source>
        <dbReference type="RuleBase" id="RU000461"/>
    </source>
</evidence>
<dbReference type="PRINTS" id="PR00463">
    <property type="entry name" value="EP450I"/>
</dbReference>
<keyword evidence="6 7" id="KW-0503">Monooxygenase</keyword>
<protein>
    <submittedName>
        <fullName evidence="8">Cytochrome P450</fullName>
    </submittedName>
</protein>
<evidence type="ECO:0000256" key="2">
    <source>
        <dbReference type="ARBA" id="ARBA00022617"/>
    </source>
</evidence>
<comment type="similarity">
    <text evidence="1 7">Belongs to the cytochrome P450 family.</text>
</comment>
<dbReference type="Proteomes" id="UP001626549">
    <property type="component" value="Chromosome"/>
</dbReference>
<gene>
    <name evidence="8" type="ORF">R0137_05435</name>
</gene>
<dbReference type="InterPro" id="IPR036396">
    <property type="entry name" value="Cyt_P450_sf"/>
</dbReference>
<dbReference type="InterPro" id="IPR001128">
    <property type="entry name" value="Cyt_P450"/>
</dbReference>
<keyword evidence="5 7" id="KW-0408">Iron</keyword>
<dbReference type="RefSeq" id="WP_407329171.1">
    <property type="nucleotide sequence ID" value="NZ_CP136865.1"/>
</dbReference>
<evidence type="ECO:0000256" key="4">
    <source>
        <dbReference type="ARBA" id="ARBA00023002"/>
    </source>
</evidence>
<dbReference type="EMBL" id="CP136865">
    <property type="protein sequence ID" value="WOJ98019.1"/>
    <property type="molecule type" value="Genomic_DNA"/>
</dbReference>
<dbReference type="InterPro" id="IPR050196">
    <property type="entry name" value="Cytochrome_P450_Monoox"/>
</dbReference>